<feature type="transmembrane region" description="Helical" evidence="1">
    <location>
        <begin position="51"/>
        <end position="74"/>
    </location>
</feature>
<dbReference type="AlphaFoldDB" id="A0A562SBF9"/>
<keyword evidence="1" id="KW-1133">Transmembrane helix</keyword>
<feature type="transmembrane region" description="Helical" evidence="1">
    <location>
        <begin position="21"/>
        <end position="39"/>
    </location>
</feature>
<name>A0A562SBF9_9HYPH</name>
<keyword evidence="3" id="KW-1185">Reference proteome</keyword>
<evidence type="ECO:0000256" key="1">
    <source>
        <dbReference type="SAM" id="Phobius"/>
    </source>
</evidence>
<keyword evidence="1" id="KW-0472">Membrane</keyword>
<reference evidence="2 3" key="1">
    <citation type="submission" date="2019-07" db="EMBL/GenBank/DDBJ databases">
        <title>Genomic Encyclopedia of Archaeal and Bacterial Type Strains, Phase II (KMG-II): from individual species to whole genera.</title>
        <authorList>
            <person name="Goeker M."/>
        </authorList>
    </citation>
    <scope>NUCLEOTIDE SEQUENCE [LARGE SCALE GENOMIC DNA]</scope>
    <source>
        <strain evidence="2 3">ATCC BAA-252</strain>
    </source>
</reference>
<protein>
    <submittedName>
        <fullName evidence="2">Uncharacterized protein</fullName>
    </submittedName>
</protein>
<comment type="caution">
    <text evidence="2">The sequence shown here is derived from an EMBL/GenBank/DDBJ whole genome shotgun (WGS) entry which is preliminary data.</text>
</comment>
<organism evidence="2 3">
    <name type="scientific">Roseibium hamelinense</name>
    <dbReference type="NCBI Taxonomy" id="150831"/>
    <lineage>
        <taxon>Bacteria</taxon>
        <taxon>Pseudomonadati</taxon>
        <taxon>Pseudomonadota</taxon>
        <taxon>Alphaproteobacteria</taxon>
        <taxon>Hyphomicrobiales</taxon>
        <taxon>Stappiaceae</taxon>
        <taxon>Roseibium</taxon>
    </lineage>
</organism>
<accession>A0A562SBF9</accession>
<evidence type="ECO:0000313" key="3">
    <source>
        <dbReference type="Proteomes" id="UP000320593"/>
    </source>
</evidence>
<proteinExistence type="predicted"/>
<feature type="transmembrane region" description="Helical" evidence="1">
    <location>
        <begin position="122"/>
        <end position="141"/>
    </location>
</feature>
<gene>
    <name evidence="2" type="ORF">JM93_04409</name>
</gene>
<feature type="transmembrane region" description="Helical" evidence="1">
    <location>
        <begin position="148"/>
        <end position="171"/>
    </location>
</feature>
<dbReference type="EMBL" id="VLLF01000018">
    <property type="protein sequence ID" value="TWI78691.1"/>
    <property type="molecule type" value="Genomic_DNA"/>
</dbReference>
<feature type="transmembrane region" description="Helical" evidence="1">
    <location>
        <begin position="95"/>
        <end position="116"/>
    </location>
</feature>
<evidence type="ECO:0000313" key="2">
    <source>
        <dbReference type="EMBL" id="TWI78691.1"/>
    </source>
</evidence>
<sequence>MSLRMNIPHPACISWPTLERAAFGLIYGSILVLSLLMALGDPPEAPFEPALVLFGSVLAVTLARAFAALLSHAIETGERMLTLKAFQAAWQHSHPTLIVANVPTALFTAGGLGWLTMNTATLLSQAFCVAILILVGARVGWVIRHSWWLPIGGALFAGSIGIGLATMKYAVH</sequence>
<keyword evidence="1" id="KW-0812">Transmembrane</keyword>
<dbReference type="Proteomes" id="UP000320593">
    <property type="component" value="Unassembled WGS sequence"/>
</dbReference>